<feature type="compositionally biased region" description="Polar residues" evidence="1">
    <location>
        <begin position="29"/>
        <end position="45"/>
    </location>
</feature>
<evidence type="ECO:0000313" key="3">
    <source>
        <dbReference type="Proteomes" id="UP000827986"/>
    </source>
</evidence>
<sequence length="144" mass="15753">MLRLHCTQAGTREQYSPVTHMGKGATCPHTPSQLSAPSGTRSSQRWPVPRPPVHRASRAALAITSQGWRLKARWPRVSCWGPTSPGLRHWEPGPISPCQRPLLTHHLLYDPQGKVQAPRGSLPLAGNRPAQGAPQGRLTPPPRL</sequence>
<organism evidence="2 3">
    <name type="scientific">Mauremys mutica</name>
    <name type="common">yellowpond turtle</name>
    <dbReference type="NCBI Taxonomy" id="74926"/>
    <lineage>
        <taxon>Eukaryota</taxon>
        <taxon>Metazoa</taxon>
        <taxon>Chordata</taxon>
        <taxon>Craniata</taxon>
        <taxon>Vertebrata</taxon>
        <taxon>Euteleostomi</taxon>
        <taxon>Archelosauria</taxon>
        <taxon>Testudinata</taxon>
        <taxon>Testudines</taxon>
        <taxon>Cryptodira</taxon>
        <taxon>Durocryptodira</taxon>
        <taxon>Testudinoidea</taxon>
        <taxon>Geoemydidae</taxon>
        <taxon>Geoemydinae</taxon>
        <taxon>Mauremys</taxon>
    </lineage>
</organism>
<gene>
    <name evidence="2" type="ORF">KIL84_005946</name>
</gene>
<protein>
    <submittedName>
        <fullName evidence="2">Uncharacterized protein</fullName>
    </submittedName>
</protein>
<evidence type="ECO:0000313" key="2">
    <source>
        <dbReference type="EMBL" id="KAH1179896.1"/>
    </source>
</evidence>
<dbReference type="EMBL" id="JAHDVG010000471">
    <property type="protein sequence ID" value="KAH1179896.1"/>
    <property type="molecule type" value="Genomic_DNA"/>
</dbReference>
<dbReference type="Proteomes" id="UP000827986">
    <property type="component" value="Unassembled WGS sequence"/>
</dbReference>
<dbReference type="AlphaFoldDB" id="A0A9D4B490"/>
<accession>A0A9D4B490</accession>
<name>A0A9D4B490_9SAUR</name>
<feature type="region of interest" description="Disordered" evidence="1">
    <location>
        <begin position="111"/>
        <end position="144"/>
    </location>
</feature>
<reference evidence="2" key="1">
    <citation type="submission" date="2021-09" db="EMBL/GenBank/DDBJ databases">
        <title>The genome of Mauremys mutica provides insights into the evolution of semi-aquatic lifestyle.</title>
        <authorList>
            <person name="Gong S."/>
            <person name="Gao Y."/>
        </authorList>
    </citation>
    <scope>NUCLEOTIDE SEQUENCE</scope>
    <source>
        <strain evidence="2">MM-2020</strain>
        <tissue evidence="2">Muscle</tissue>
    </source>
</reference>
<feature type="region of interest" description="Disordered" evidence="1">
    <location>
        <begin position="18"/>
        <end position="55"/>
    </location>
</feature>
<proteinExistence type="predicted"/>
<comment type="caution">
    <text evidence="2">The sequence shown here is derived from an EMBL/GenBank/DDBJ whole genome shotgun (WGS) entry which is preliminary data.</text>
</comment>
<keyword evidence="3" id="KW-1185">Reference proteome</keyword>
<evidence type="ECO:0000256" key="1">
    <source>
        <dbReference type="SAM" id="MobiDB-lite"/>
    </source>
</evidence>